<protein>
    <submittedName>
        <fullName evidence="2">Uncharacterized protein</fullName>
    </submittedName>
</protein>
<name>A0AAD2HTY5_9AGAR</name>
<feature type="region of interest" description="Disordered" evidence="1">
    <location>
        <begin position="111"/>
        <end position="140"/>
    </location>
</feature>
<sequence>VYSPSNSHHPLTPDLARSVPISAAPPGPMRPRVHPARAALYHSLWMRPLGACRARTAMCAPGPVLGRRAALPRPVPLLWCDEVDSLTEAPRRRFVALRQIHRACVTQSERRRGIVRRGGRRHRPAVRASLRQGRRRGRHQ</sequence>
<feature type="non-terminal residue" evidence="2">
    <location>
        <position position="1"/>
    </location>
</feature>
<dbReference type="Proteomes" id="UP001295794">
    <property type="component" value="Unassembled WGS sequence"/>
</dbReference>
<organism evidence="2 3">
    <name type="scientific">Mycena citricolor</name>
    <dbReference type="NCBI Taxonomy" id="2018698"/>
    <lineage>
        <taxon>Eukaryota</taxon>
        <taxon>Fungi</taxon>
        <taxon>Dikarya</taxon>
        <taxon>Basidiomycota</taxon>
        <taxon>Agaricomycotina</taxon>
        <taxon>Agaricomycetes</taxon>
        <taxon>Agaricomycetidae</taxon>
        <taxon>Agaricales</taxon>
        <taxon>Marasmiineae</taxon>
        <taxon>Mycenaceae</taxon>
        <taxon>Mycena</taxon>
    </lineage>
</organism>
<comment type="caution">
    <text evidence="2">The sequence shown here is derived from an EMBL/GenBank/DDBJ whole genome shotgun (WGS) entry which is preliminary data.</text>
</comment>
<accession>A0AAD2HTY5</accession>
<dbReference type="AlphaFoldDB" id="A0AAD2HTY5"/>
<keyword evidence="3" id="KW-1185">Reference proteome</keyword>
<evidence type="ECO:0000313" key="2">
    <source>
        <dbReference type="EMBL" id="CAK5282118.1"/>
    </source>
</evidence>
<evidence type="ECO:0000313" key="3">
    <source>
        <dbReference type="Proteomes" id="UP001295794"/>
    </source>
</evidence>
<feature type="non-terminal residue" evidence="2">
    <location>
        <position position="140"/>
    </location>
</feature>
<proteinExistence type="predicted"/>
<evidence type="ECO:0000256" key="1">
    <source>
        <dbReference type="SAM" id="MobiDB-lite"/>
    </source>
</evidence>
<reference evidence="2" key="1">
    <citation type="submission" date="2023-11" db="EMBL/GenBank/DDBJ databases">
        <authorList>
            <person name="De Vega J J."/>
            <person name="De Vega J J."/>
        </authorList>
    </citation>
    <scope>NUCLEOTIDE SEQUENCE</scope>
</reference>
<gene>
    <name evidence="2" type="ORF">MYCIT1_LOCUS33600</name>
</gene>
<feature type="compositionally biased region" description="Basic residues" evidence="1">
    <location>
        <begin position="113"/>
        <end position="125"/>
    </location>
</feature>
<dbReference type="EMBL" id="CAVNYO010000446">
    <property type="protein sequence ID" value="CAK5282118.1"/>
    <property type="molecule type" value="Genomic_DNA"/>
</dbReference>